<dbReference type="InterPro" id="IPR001173">
    <property type="entry name" value="Glyco_trans_2-like"/>
</dbReference>
<comment type="subcellular location">
    <subcellularLocation>
        <location evidence="1">Membrane</location>
        <topology evidence="1">Multi-pass membrane protein</topology>
    </subcellularLocation>
</comment>
<keyword evidence="3 7" id="KW-0812">Transmembrane</keyword>
<gene>
    <name evidence="10" type="ORF">GA0070558_128102</name>
</gene>
<keyword evidence="4 7" id="KW-1133">Transmembrane helix</keyword>
<evidence type="ECO:0000313" key="10">
    <source>
        <dbReference type="EMBL" id="SCF10733.1"/>
    </source>
</evidence>
<evidence type="ECO:0000313" key="11">
    <source>
        <dbReference type="Proteomes" id="UP000199375"/>
    </source>
</evidence>
<dbReference type="Proteomes" id="UP000199375">
    <property type="component" value="Unassembled WGS sequence"/>
</dbReference>
<dbReference type="GO" id="GO:0000271">
    <property type="term" value="P:polysaccharide biosynthetic process"/>
    <property type="evidence" value="ECO:0007669"/>
    <property type="project" value="InterPro"/>
</dbReference>
<evidence type="ECO:0000256" key="7">
    <source>
        <dbReference type="SAM" id="Phobius"/>
    </source>
</evidence>
<dbReference type="PANTHER" id="PTHR48090:SF6">
    <property type="entry name" value="SLR5056 PROTEIN"/>
    <property type="match status" value="1"/>
</dbReference>
<dbReference type="InterPro" id="IPR007267">
    <property type="entry name" value="GtrA_DPMS_TM"/>
</dbReference>
<sequence>MATAVVLVPAYEPDEKLLHLIRDLDRHRVVVVDDGSGPGYADLFARAAGLGAEVVTLPVNRGKGHALRTGFAHLRDHHPGRDVVCADSDGQHRPEDVRAVADRLAASGADMVLGARRFTGGVPARSRFGNAATRLVFRAATGRTLRDTQTGLRGYPARMLGWLGTVGGDRFEYEVRLLLRAVREGLRIEEVEIATVYLAGNASSHFRPLRDSARIYRPLFAFTASSLLGFSIDAILFLVFAGTTGSVLVAAVAARLISATVNFTVNRCWIFGGGRARAPIVASTGRYALLALTVLAANVAMIESLAMLTGSVVAAKVLTEPTLFAAGFLAQRYVVFPRPARPVPPHRHADDDMGSRWPPRTASSPSAKVRRQLT</sequence>
<evidence type="ECO:0000259" key="8">
    <source>
        <dbReference type="Pfam" id="PF00535"/>
    </source>
</evidence>
<dbReference type="CDD" id="cd04179">
    <property type="entry name" value="DPM_DPG-synthase_like"/>
    <property type="match status" value="1"/>
</dbReference>
<proteinExistence type="inferred from homology"/>
<dbReference type="GO" id="GO:0016740">
    <property type="term" value="F:transferase activity"/>
    <property type="evidence" value="ECO:0007669"/>
    <property type="project" value="UniProtKB-KW"/>
</dbReference>
<feature type="domain" description="Glycosyltransferase 2-like" evidence="8">
    <location>
        <begin position="8"/>
        <end position="131"/>
    </location>
</feature>
<evidence type="ECO:0000256" key="4">
    <source>
        <dbReference type="ARBA" id="ARBA00022989"/>
    </source>
</evidence>
<dbReference type="RefSeq" id="WP_091284246.1">
    <property type="nucleotide sequence ID" value="NZ_FMCW01000028.1"/>
</dbReference>
<evidence type="ECO:0000256" key="1">
    <source>
        <dbReference type="ARBA" id="ARBA00004141"/>
    </source>
</evidence>
<reference evidence="10 11" key="1">
    <citation type="submission" date="2016-06" db="EMBL/GenBank/DDBJ databases">
        <authorList>
            <person name="Kjaerup R.B."/>
            <person name="Dalgaard T.S."/>
            <person name="Juul-Madsen H.R."/>
        </authorList>
    </citation>
    <scope>NUCLEOTIDE SEQUENCE [LARGE SCALE GENOMIC DNA]</scope>
    <source>
        <strain evidence="10 11">DSM 45626</strain>
    </source>
</reference>
<evidence type="ECO:0000256" key="3">
    <source>
        <dbReference type="ARBA" id="ARBA00022692"/>
    </source>
</evidence>
<dbReference type="Pfam" id="PF04138">
    <property type="entry name" value="GtrA_DPMS_TM"/>
    <property type="match status" value="1"/>
</dbReference>
<keyword evidence="10" id="KW-0808">Transferase</keyword>
<evidence type="ECO:0000256" key="6">
    <source>
        <dbReference type="SAM" id="MobiDB-lite"/>
    </source>
</evidence>
<dbReference type="EMBL" id="FMCW01000028">
    <property type="protein sequence ID" value="SCF10733.1"/>
    <property type="molecule type" value="Genomic_DNA"/>
</dbReference>
<evidence type="ECO:0000259" key="9">
    <source>
        <dbReference type="Pfam" id="PF04138"/>
    </source>
</evidence>
<comment type="similarity">
    <text evidence="2">Belongs to the glycosyltransferase 2 family.</text>
</comment>
<feature type="domain" description="GtrA/DPMS transmembrane" evidence="9">
    <location>
        <begin position="222"/>
        <end position="336"/>
    </location>
</feature>
<dbReference type="PANTHER" id="PTHR48090">
    <property type="entry name" value="UNDECAPRENYL-PHOSPHATE 4-DEOXY-4-FORMAMIDO-L-ARABINOSE TRANSFERASE-RELATED"/>
    <property type="match status" value="1"/>
</dbReference>
<organism evidence="10 11">
    <name type="scientific">Micromonospora haikouensis</name>
    <dbReference type="NCBI Taxonomy" id="686309"/>
    <lineage>
        <taxon>Bacteria</taxon>
        <taxon>Bacillati</taxon>
        <taxon>Actinomycetota</taxon>
        <taxon>Actinomycetes</taxon>
        <taxon>Micromonosporales</taxon>
        <taxon>Micromonosporaceae</taxon>
        <taxon>Micromonospora</taxon>
    </lineage>
</organism>
<dbReference type="Gene3D" id="3.90.550.10">
    <property type="entry name" value="Spore Coat Polysaccharide Biosynthesis Protein SpsA, Chain A"/>
    <property type="match status" value="1"/>
</dbReference>
<protein>
    <submittedName>
        <fullName evidence="10">Glycosyltransferase involved in cell wall bisynthesis</fullName>
    </submittedName>
</protein>
<accession>A0A1C4XQI9</accession>
<dbReference type="AlphaFoldDB" id="A0A1C4XQI9"/>
<feature type="region of interest" description="Disordered" evidence="6">
    <location>
        <begin position="344"/>
        <end position="374"/>
    </location>
</feature>
<keyword evidence="5 7" id="KW-0472">Membrane</keyword>
<name>A0A1C4XQI9_9ACTN</name>
<evidence type="ECO:0000256" key="5">
    <source>
        <dbReference type="ARBA" id="ARBA00023136"/>
    </source>
</evidence>
<dbReference type="SUPFAM" id="SSF53448">
    <property type="entry name" value="Nucleotide-diphospho-sugar transferases"/>
    <property type="match status" value="1"/>
</dbReference>
<feature type="transmembrane region" description="Helical" evidence="7">
    <location>
        <begin position="287"/>
        <end position="308"/>
    </location>
</feature>
<dbReference type="GO" id="GO:0016020">
    <property type="term" value="C:membrane"/>
    <property type="evidence" value="ECO:0007669"/>
    <property type="project" value="UniProtKB-SubCell"/>
</dbReference>
<dbReference type="InterPro" id="IPR050256">
    <property type="entry name" value="Glycosyltransferase_2"/>
</dbReference>
<evidence type="ECO:0000256" key="2">
    <source>
        <dbReference type="ARBA" id="ARBA00006739"/>
    </source>
</evidence>
<dbReference type="InterPro" id="IPR029044">
    <property type="entry name" value="Nucleotide-diphossugar_trans"/>
</dbReference>
<dbReference type="Pfam" id="PF00535">
    <property type="entry name" value="Glycos_transf_2"/>
    <property type="match status" value="1"/>
</dbReference>